<keyword evidence="1" id="KW-0233">DNA recombination</keyword>
<dbReference type="Gene3D" id="3.40.50.300">
    <property type="entry name" value="P-loop containing nucleotide triphosphate hydrolases"/>
    <property type="match status" value="1"/>
</dbReference>
<dbReference type="AlphaFoldDB" id="A0A1D1UJ18"/>
<comment type="cofactor">
    <cofactor evidence="1">
        <name>Mg(2+)</name>
        <dbReference type="ChEBI" id="CHEBI:18420"/>
    </cofactor>
</comment>
<protein>
    <recommendedName>
        <fullName evidence="1">ATP-dependent DNA helicase</fullName>
        <ecNumber evidence="1">5.6.2.3</ecNumber>
    </recommendedName>
</protein>
<evidence type="ECO:0000256" key="1">
    <source>
        <dbReference type="RuleBase" id="RU363044"/>
    </source>
</evidence>
<dbReference type="InterPro" id="IPR027417">
    <property type="entry name" value="P-loop_NTPase"/>
</dbReference>
<evidence type="ECO:0000313" key="4">
    <source>
        <dbReference type="Proteomes" id="UP000186922"/>
    </source>
</evidence>
<dbReference type="GO" id="GO:0000723">
    <property type="term" value="P:telomere maintenance"/>
    <property type="evidence" value="ECO:0007669"/>
    <property type="project" value="InterPro"/>
</dbReference>
<proteinExistence type="inferred from homology"/>
<dbReference type="Pfam" id="PF05970">
    <property type="entry name" value="PIF1"/>
    <property type="match status" value="1"/>
</dbReference>
<dbReference type="GO" id="GO:0006310">
    <property type="term" value="P:DNA recombination"/>
    <property type="evidence" value="ECO:0007669"/>
    <property type="project" value="UniProtKB-KW"/>
</dbReference>
<dbReference type="Proteomes" id="UP000186922">
    <property type="component" value="Unassembled WGS sequence"/>
</dbReference>
<dbReference type="OrthoDB" id="272985at2759"/>
<evidence type="ECO:0000259" key="2">
    <source>
        <dbReference type="Pfam" id="PF05970"/>
    </source>
</evidence>
<keyword evidence="4" id="KW-1185">Reference proteome</keyword>
<reference evidence="3 4" key="1">
    <citation type="journal article" date="2016" name="Nat. Commun.">
        <title>Extremotolerant tardigrade genome and improved radiotolerance of human cultured cells by tardigrade-unique protein.</title>
        <authorList>
            <person name="Hashimoto T."/>
            <person name="Horikawa D.D."/>
            <person name="Saito Y."/>
            <person name="Kuwahara H."/>
            <person name="Kozuka-Hata H."/>
            <person name="Shin-I T."/>
            <person name="Minakuchi Y."/>
            <person name="Ohishi K."/>
            <person name="Motoyama A."/>
            <person name="Aizu T."/>
            <person name="Enomoto A."/>
            <person name="Kondo K."/>
            <person name="Tanaka S."/>
            <person name="Hara Y."/>
            <person name="Koshikawa S."/>
            <person name="Sagara H."/>
            <person name="Miura T."/>
            <person name="Yokobori S."/>
            <person name="Miyagawa K."/>
            <person name="Suzuki Y."/>
            <person name="Kubo T."/>
            <person name="Oyama M."/>
            <person name="Kohara Y."/>
            <person name="Fujiyama A."/>
            <person name="Arakawa K."/>
            <person name="Katayama T."/>
            <person name="Toyoda A."/>
            <person name="Kunieda T."/>
        </authorList>
    </citation>
    <scope>NUCLEOTIDE SEQUENCE [LARGE SCALE GENOMIC DNA]</scope>
    <source>
        <strain evidence="3 4">YOKOZUNA-1</strain>
    </source>
</reference>
<dbReference type="GO" id="GO:0006281">
    <property type="term" value="P:DNA repair"/>
    <property type="evidence" value="ECO:0007669"/>
    <property type="project" value="UniProtKB-KW"/>
</dbReference>
<keyword evidence="1" id="KW-0227">DNA damage</keyword>
<sequence length="93" mass="10566">MRLQYNKQECTQNFEERSQTLNDEQREFVLSIQRKLDDEQGGLIFLNRPAGRGKTYASNCLLNYVRGEGQTALAWASSAIAAMNYPSGRKNCT</sequence>
<keyword evidence="1" id="KW-0347">Helicase</keyword>
<comment type="catalytic activity">
    <reaction evidence="1">
        <text>ATP + H2O = ADP + phosphate + H(+)</text>
        <dbReference type="Rhea" id="RHEA:13065"/>
        <dbReference type="ChEBI" id="CHEBI:15377"/>
        <dbReference type="ChEBI" id="CHEBI:15378"/>
        <dbReference type="ChEBI" id="CHEBI:30616"/>
        <dbReference type="ChEBI" id="CHEBI:43474"/>
        <dbReference type="ChEBI" id="CHEBI:456216"/>
        <dbReference type="EC" id="5.6.2.3"/>
    </reaction>
</comment>
<dbReference type="STRING" id="947166.A0A1D1UJ18"/>
<dbReference type="GO" id="GO:0043139">
    <property type="term" value="F:5'-3' DNA helicase activity"/>
    <property type="evidence" value="ECO:0007669"/>
    <property type="project" value="UniProtKB-EC"/>
</dbReference>
<name>A0A1D1UJ18_RAMVA</name>
<dbReference type="GO" id="GO:0005524">
    <property type="term" value="F:ATP binding"/>
    <property type="evidence" value="ECO:0007669"/>
    <property type="project" value="UniProtKB-KW"/>
</dbReference>
<keyword evidence="1" id="KW-0547">Nucleotide-binding</keyword>
<dbReference type="EC" id="5.6.2.3" evidence="1"/>
<dbReference type="GO" id="GO:0016887">
    <property type="term" value="F:ATP hydrolysis activity"/>
    <property type="evidence" value="ECO:0007669"/>
    <property type="project" value="RHEA"/>
</dbReference>
<keyword evidence="1" id="KW-0234">DNA repair</keyword>
<keyword evidence="1" id="KW-0067">ATP-binding</keyword>
<feature type="domain" description="DNA helicase Pif1-like DEAD-box helicase" evidence="2">
    <location>
        <begin position="21"/>
        <end position="89"/>
    </location>
</feature>
<comment type="caution">
    <text evidence="3">The sequence shown here is derived from an EMBL/GenBank/DDBJ whole genome shotgun (WGS) entry which is preliminary data.</text>
</comment>
<gene>
    <name evidence="3" type="primary">RvY_00110-1</name>
    <name evidence="3" type="synonym">RvY_00110.1</name>
    <name evidence="3" type="ORF">RvY_00110</name>
</gene>
<comment type="similarity">
    <text evidence="1">Belongs to the helicase family.</text>
</comment>
<dbReference type="PANTHER" id="PTHR10492">
    <property type="match status" value="1"/>
</dbReference>
<dbReference type="InterPro" id="IPR010285">
    <property type="entry name" value="DNA_helicase_pif1-like_DEAD"/>
</dbReference>
<organism evidence="3 4">
    <name type="scientific">Ramazzottius varieornatus</name>
    <name type="common">Water bear</name>
    <name type="synonym">Tardigrade</name>
    <dbReference type="NCBI Taxonomy" id="947166"/>
    <lineage>
        <taxon>Eukaryota</taxon>
        <taxon>Metazoa</taxon>
        <taxon>Ecdysozoa</taxon>
        <taxon>Tardigrada</taxon>
        <taxon>Eutardigrada</taxon>
        <taxon>Parachela</taxon>
        <taxon>Hypsibioidea</taxon>
        <taxon>Ramazzottiidae</taxon>
        <taxon>Ramazzottius</taxon>
    </lineage>
</organism>
<accession>A0A1D1UJ18</accession>
<evidence type="ECO:0000313" key="3">
    <source>
        <dbReference type="EMBL" id="GAU87227.1"/>
    </source>
</evidence>
<dbReference type="EMBL" id="BDGG01000001">
    <property type="protein sequence ID" value="GAU87227.1"/>
    <property type="molecule type" value="Genomic_DNA"/>
</dbReference>
<keyword evidence="1" id="KW-0378">Hydrolase</keyword>